<keyword evidence="1" id="KW-0472">Membrane</keyword>
<feature type="transmembrane region" description="Helical" evidence="1">
    <location>
        <begin position="20"/>
        <end position="44"/>
    </location>
</feature>
<feature type="domain" description="TadE-like" evidence="2">
    <location>
        <begin position="17"/>
        <end position="59"/>
    </location>
</feature>
<keyword evidence="1" id="KW-0812">Transmembrane</keyword>
<reference evidence="4" key="1">
    <citation type="submission" date="2016-10" db="EMBL/GenBank/DDBJ databases">
        <authorList>
            <person name="Varghese N."/>
            <person name="Submissions S."/>
        </authorList>
    </citation>
    <scope>NUCLEOTIDE SEQUENCE [LARGE SCALE GENOMIC DNA]</scope>
    <source>
        <strain evidence="4">DSM 17038</strain>
    </source>
</reference>
<dbReference type="RefSeq" id="WP_092475417.1">
    <property type="nucleotide sequence ID" value="NZ_FOOX01000025.1"/>
</dbReference>
<evidence type="ECO:0000256" key="1">
    <source>
        <dbReference type="SAM" id="Phobius"/>
    </source>
</evidence>
<evidence type="ECO:0000259" key="2">
    <source>
        <dbReference type="Pfam" id="PF07811"/>
    </source>
</evidence>
<dbReference type="Pfam" id="PF07811">
    <property type="entry name" value="TadE"/>
    <property type="match status" value="1"/>
</dbReference>
<protein>
    <submittedName>
        <fullName evidence="3">TadE-like protein</fullName>
    </submittedName>
</protein>
<dbReference type="AlphaFoldDB" id="A0A1I2Z919"/>
<keyword evidence="1" id="KW-1133">Transmembrane helix</keyword>
<dbReference type="Proteomes" id="UP000199337">
    <property type="component" value="Unassembled WGS sequence"/>
</dbReference>
<sequence length="144" mass="16283">MNIVSDIRKNLIKNQKGVIIIEAALSFIVLLIFFLGLVTMSFIFKDYINIQKVAREGAREACITGNIDRAYDTAVQTAWLWGMDTNRLTVKFRKDSIGNRNLETCVVTYRVNLFSKTFPKLAGGSSLTDFNINAQATFGWQDFT</sequence>
<dbReference type="InterPro" id="IPR012495">
    <property type="entry name" value="TadE-like_dom"/>
</dbReference>
<dbReference type="OrthoDB" id="1807540at2"/>
<organism evidence="3 4">
    <name type="scientific">Desulfotruncus arcticus DSM 17038</name>
    <dbReference type="NCBI Taxonomy" id="1121424"/>
    <lineage>
        <taxon>Bacteria</taxon>
        <taxon>Bacillati</taxon>
        <taxon>Bacillota</taxon>
        <taxon>Clostridia</taxon>
        <taxon>Eubacteriales</taxon>
        <taxon>Desulfallaceae</taxon>
        <taxon>Desulfotruncus</taxon>
    </lineage>
</organism>
<gene>
    <name evidence="3" type="ORF">SAMN05660649_04810</name>
</gene>
<evidence type="ECO:0000313" key="3">
    <source>
        <dbReference type="EMBL" id="SFH34039.1"/>
    </source>
</evidence>
<accession>A0A1I2Z919</accession>
<keyword evidence="4" id="KW-1185">Reference proteome</keyword>
<dbReference type="EMBL" id="FOOX01000025">
    <property type="protein sequence ID" value="SFH34039.1"/>
    <property type="molecule type" value="Genomic_DNA"/>
</dbReference>
<evidence type="ECO:0000313" key="4">
    <source>
        <dbReference type="Proteomes" id="UP000199337"/>
    </source>
</evidence>
<proteinExistence type="predicted"/>
<name>A0A1I2Z919_9FIRM</name>
<dbReference type="STRING" id="341036.SAMN05660649_04810"/>